<sequence>MLNYAHSPKPAARELLPLITFSVYSATSVVNSVLIYLFTTEEEEALR</sequence>
<proteinExistence type="predicted"/>
<evidence type="ECO:0000313" key="2">
    <source>
        <dbReference type="EMBL" id="ATC92310.1"/>
    </source>
</evidence>
<organism evidence="2 3">
    <name type="scientific">Pseudoalteromonas issachenkonii</name>
    <dbReference type="NCBI Taxonomy" id="152297"/>
    <lineage>
        <taxon>Bacteria</taxon>
        <taxon>Pseudomonadati</taxon>
        <taxon>Pseudomonadota</taxon>
        <taxon>Gammaproteobacteria</taxon>
        <taxon>Alteromonadales</taxon>
        <taxon>Pseudoalteromonadaceae</taxon>
        <taxon>Pseudoalteromonas</taxon>
    </lineage>
</organism>
<keyword evidence="3" id="KW-1185">Reference proteome</keyword>
<protein>
    <submittedName>
        <fullName evidence="2">Uncharacterized protein</fullName>
    </submittedName>
</protein>
<accession>A0ABM6N847</accession>
<dbReference type="Proteomes" id="UP000217258">
    <property type="component" value="Chromosome II"/>
</dbReference>
<keyword evidence="1" id="KW-0472">Membrane</keyword>
<reference evidence="2 3" key="1">
    <citation type="submission" date="2015-06" db="EMBL/GenBank/DDBJ databases">
        <authorList>
            <person name="Xie B.-B."/>
            <person name="Rong J.-C."/>
            <person name="Qin Q.-L."/>
            <person name="Zhang Y.-Z."/>
        </authorList>
    </citation>
    <scope>NUCLEOTIDE SEQUENCE [LARGE SCALE GENOMIC DNA]</scope>
    <source>
        <strain evidence="2 3">KMM 3549</strain>
    </source>
</reference>
<keyword evidence="1" id="KW-1133">Transmembrane helix</keyword>
<name>A0ABM6N847_9GAMM</name>
<dbReference type="EMBL" id="CP011031">
    <property type="protein sequence ID" value="ATC92310.1"/>
    <property type="molecule type" value="Genomic_DNA"/>
</dbReference>
<gene>
    <name evidence="2" type="ORF">PISS_b0123</name>
</gene>
<evidence type="ECO:0000256" key="1">
    <source>
        <dbReference type="SAM" id="Phobius"/>
    </source>
</evidence>
<keyword evidence="1" id="KW-0812">Transmembrane</keyword>
<evidence type="ECO:0000313" key="3">
    <source>
        <dbReference type="Proteomes" id="UP000217258"/>
    </source>
</evidence>
<feature type="transmembrane region" description="Helical" evidence="1">
    <location>
        <begin position="15"/>
        <end position="38"/>
    </location>
</feature>